<reference evidence="2 3" key="1">
    <citation type="submission" date="2014-09" db="EMBL/GenBank/DDBJ databases">
        <title>Genome sequence of Sinomonas sp. MUSC 117.</title>
        <authorList>
            <person name="Lee L.-H."/>
        </authorList>
    </citation>
    <scope>NUCLEOTIDE SEQUENCE [LARGE SCALE GENOMIC DNA]</scope>
    <source>
        <strain evidence="2 3">MUSC 117</strain>
    </source>
</reference>
<evidence type="ECO:0000313" key="3">
    <source>
        <dbReference type="Proteomes" id="UP000030982"/>
    </source>
</evidence>
<proteinExistence type="predicted"/>
<evidence type="ECO:0000256" key="1">
    <source>
        <dbReference type="SAM" id="MobiDB-lite"/>
    </source>
</evidence>
<organism evidence="2 3">
    <name type="scientific">Sinomonas humi</name>
    <dbReference type="NCBI Taxonomy" id="1338436"/>
    <lineage>
        <taxon>Bacteria</taxon>
        <taxon>Bacillati</taxon>
        <taxon>Actinomycetota</taxon>
        <taxon>Actinomycetes</taxon>
        <taxon>Micrococcales</taxon>
        <taxon>Micrococcaceae</taxon>
        <taxon>Sinomonas</taxon>
    </lineage>
</organism>
<dbReference type="OrthoDB" id="10017909at2"/>
<keyword evidence="3" id="KW-1185">Reference proteome</keyword>
<accession>A0A0B2AP85</accession>
<feature type="region of interest" description="Disordered" evidence="1">
    <location>
        <begin position="118"/>
        <end position="156"/>
    </location>
</feature>
<feature type="region of interest" description="Disordered" evidence="1">
    <location>
        <begin position="1"/>
        <end position="21"/>
    </location>
</feature>
<feature type="compositionally biased region" description="Basic and acidic residues" evidence="1">
    <location>
        <begin position="143"/>
        <end position="156"/>
    </location>
</feature>
<gene>
    <name evidence="2" type="ORF">LK10_08400</name>
</gene>
<name>A0A0B2AP85_9MICC</name>
<comment type="caution">
    <text evidence="2">The sequence shown here is derived from an EMBL/GenBank/DDBJ whole genome shotgun (WGS) entry which is preliminary data.</text>
</comment>
<sequence>MAKAHNSKLVEARRKARELATAQQERHEKLIGLAESYFVANGEAEGFFADATEAAEKLMEDAMAKGRALVAEAKAKAAGKEKDARQFIAQMVATGASVADVASRLDVKVAVVRAAVKEAAEAAHSEHQEAGSTAEAGGNADDTEGHDGEQHDGHAA</sequence>
<evidence type="ECO:0000313" key="2">
    <source>
        <dbReference type="EMBL" id="KHL03799.1"/>
    </source>
</evidence>
<dbReference type="EMBL" id="JTDL01000094">
    <property type="protein sequence ID" value="KHL03799.1"/>
    <property type="molecule type" value="Genomic_DNA"/>
</dbReference>
<feature type="compositionally biased region" description="Basic and acidic residues" evidence="1">
    <location>
        <begin position="118"/>
        <end position="129"/>
    </location>
</feature>
<dbReference type="RefSeq" id="WP_043122299.1">
    <property type="nucleotide sequence ID" value="NZ_JTDL01000094.1"/>
</dbReference>
<protein>
    <submittedName>
        <fullName evidence="2">Uncharacterized protein</fullName>
    </submittedName>
</protein>
<dbReference type="Proteomes" id="UP000030982">
    <property type="component" value="Unassembled WGS sequence"/>
</dbReference>
<dbReference type="AlphaFoldDB" id="A0A0B2AP85"/>